<dbReference type="Gene3D" id="1.25.40.10">
    <property type="entry name" value="Tetratricopeptide repeat domain"/>
    <property type="match status" value="1"/>
</dbReference>
<sequence>MVCGKRYYNVEEHDGTNAEEARKFREVMDELTQFGLGSNLSDFVLEECSLPSPSHQLELLPPLLRYPIHTFPRLLIPQTTTFTMKEPKKKKRKEATTSDILHLMDALPFPRPVDIYTSLIKECTVFGDPETAIELYTYISKSGMKPLLPFLNRILIMFVSCGLFENARHMFDKMRVRDFNSWATLFVAYYDNAEN</sequence>
<protein>
    <submittedName>
        <fullName evidence="3">Pentatricopeptide repeat-containing protein</fullName>
    </submittedName>
</protein>
<gene>
    <name evidence="3" type="ORF">HKW66_Vig0081820</name>
</gene>
<dbReference type="InterPro" id="IPR002885">
    <property type="entry name" value="PPR_rpt"/>
</dbReference>
<dbReference type="InterPro" id="IPR011990">
    <property type="entry name" value="TPR-like_helical_dom_sf"/>
</dbReference>
<evidence type="ECO:0000313" key="3">
    <source>
        <dbReference type="EMBL" id="KAG2399336.1"/>
    </source>
</evidence>
<dbReference type="Pfam" id="PF01535">
    <property type="entry name" value="PPR"/>
    <property type="match status" value="2"/>
</dbReference>
<comment type="caution">
    <text evidence="3">The sequence shown here is derived from an EMBL/GenBank/DDBJ whole genome shotgun (WGS) entry which is preliminary data.</text>
</comment>
<proteinExistence type="predicted"/>
<feature type="repeat" description="PPR" evidence="2">
    <location>
        <begin position="112"/>
        <end position="146"/>
    </location>
</feature>
<organism evidence="3 4">
    <name type="scientific">Phaseolus angularis</name>
    <name type="common">Azuki bean</name>
    <name type="synonym">Vigna angularis</name>
    <dbReference type="NCBI Taxonomy" id="3914"/>
    <lineage>
        <taxon>Eukaryota</taxon>
        <taxon>Viridiplantae</taxon>
        <taxon>Streptophyta</taxon>
        <taxon>Embryophyta</taxon>
        <taxon>Tracheophyta</taxon>
        <taxon>Spermatophyta</taxon>
        <taxon>Magnoliopsida</taxon>
        <taxon>eudicotyledons</taxon>
        <taxon>Gunneridae</taxon>
        <taxon>Pentapetalae</taxon>
        <taxon>rosids</taxon>
        <taxon>fabids</taxon>
        <taxon>Fabales</taxon>
        <taxon>Fabaceae</taxon>
        <taxon>Papilionoideae</taxon>
        <taxon>50 kb inversion clade</taxon>
        <taxon>NPAAA clade</taxon>
        <taxon>indigoferoid/millettioid clade</taxon>
        <taxon>Phaseoleae</taxon>
        <taxon>Vigna</taxon>
    </lineage>
</organism>
<evidence type="ECO:0000256" key="2">
    <source>
        <dbReference type="PROSITE-ProRule" id="PRU00708"/>
    </source>
</evidence>
<accession>A0A8T0KI06</accession>
<dbReference type="PROSITE" id="PS51375">
    <property type="entry name" value="PPR"/>
    <property type="match status" value="1"/>
</dbReference>
<reference evidence="3 4" key="1">
    <citation type="submission" date="2020-05" db="EMBL/GenBank/DDBJ databases">
        <title>Vigna angularis (adzuki bean) Var. LongXiaoDou No. 4 denovo assembly.</title>
        <authorList>
            <person name="Xiang H."/>
        </authorList>
    </citation>
    <scope>NUCLEOTIDE SEQUENCE [LARGE SCALE GENOMIC DNA]</scope>
    <source>
        <tissue evidence="3">Leaf</tissue>
    </source>
</reference>
<dbReference type="EMBL" id="JABFOF010000004">
    <property type="protein sequence ID" value="KAG2399336.1"/>
    <property type="molecule type" value="Genomic_DNA"/>
</dbReference>
<dbReference type="AlphaFoldDB" id="A0A8T0KI06"/>
<evidence type="ECO:0000313" key="4">
    <source>
        <dbReference type="Proteomes" id="UP000743370"/>
    </source>
</evidence>
<name>A0A8T0KI06_PHAAN</name>
<keyword evidence="1" id="KW-0677">Repeat</keyword>
<evidence type="ECO:0000256" key="1">
    <source>
        <dbReference type="ARBA" id="ARBA00022737"/>
    </source>
</evidence>
<dbReference type="Proteomes" id="UP000743370">
    <property type="component" value="Unassembled WGS sequence"/>
</dbReference>